<dbReference type="PANTHER" id="PTHR34294">
    <property type="entry name" value="TRANSCRIPTIONAL REGULATOR-RELATED"/>
    <property type="match status" value="1"/>
</dbReference>
<dbReference type="Proteomes" id="UP000272015">
    <property type="component" value="Unassembled WGS sequence"/>
</dbReference>
<dbReference type="InterPro" id="IPR037171">
    <property type="entry name" value="NagB/RpiA_transferase-like"/>
</dbReference>
<evidence type="ECO:0000313" key="6">
    <source>
        <dbReference type="EMBL" id="RJT87393.1"/>
    </source>
</evidence>
<evidence type="ECO:0000256" key="3">
    <source>
        <dbReference type="ARBA" id="ARBA00023125"/>
    </source>
</evidence>
<reference evidence="6 7" key="1">
    <citation type="submission" date="2018-09" db="EMBL/GenBank/DDBJ databases">
        <title>Novel species of Cryobacterium.</title>
        <authorList>
            <person name="Liu Q."/>
            <person name="Xin Y.-H."/>
        </authorList>
    </citation>
    <scope>NUCLEOTIDE SEQUENCE [LARGE SCALE GENOMIC DNA]</scope>
    <source>
        <strain evidence="6 7">Hh39</strain>
    </source>
</reference>
<dbReference type="InterPro" id="IPR036388">
    <property type="entry name" value="WH-like_DNA-bd_sf"/>
</dbReference>
<feature type="domain" description="Sugar-binding" evidence="5">
    <location>
        <begin position="66"/>
        <end position="321"/>
    </location>
</feature>
<comment type="similarity">
    <text evidence="1">Belongs to the SorC transcriptional regulatory family.</text>
</comment>
<dbReference type="RefSeq" id="WP_119975538.1">
    <property type="nucleotide sequence ID" value="NZ_JBHSQA010000003.1"/>
</dbReference>
<evidence type="ECO:0000256" key="4">
    <source>
        <dbReference type="ARBA" id="ARBA00023163"/>
    </source>
</evidence>
<dbReference type="PANTHER" id="PTHR34294:SF1">
    <property type="entry name" value="TRANSCRIPTIONAL REGULATOR LSRR"/>
    <property type="match status" value="1"/>
</dbReference>
<dbReference type="Gene3D" id="3.40.50.1360">
    <property type="match status" value="1"/>
</dbReference>
<dbReference type="Pfam" id="PF04198">
    <property type="entry name" value="Sugar-bind"/>
    <property type="match status" value="1"/>
</dbReference>
<keyword evidence="4" id="KW-0804">Transcription</keyword>
<dbReference type="InterPro" id="IPR007324">
    <property type="entry name" value="Sugar-bd_dom_put"/>
</dbReference>
<sequence>MIDVDSDELLSIRAAELYYEENKTQDEIGLILSLTRWKVGRLIAQAKASGFIRIEIVHPRARRPVLERRLREKFGLQDAIVVSTAGLDAFDGEAAAAVEMQSRTAHAAAEYLTLLRPSPRSLGVSWGHTVHAVAQQLRQGWAHGVSVVQINGSVSLTRSAGVAAQAAVTIAQKGAGTATLLPSPAILERRETRLAIESDRTVAQVLAAAAGASAYLFSAGPADESSVHVASGYLSLEEMAALVAAGAVGDVVGRFIDASGGVVDDDLDDRTLGIRLAQLRAAAVAIAVISGPAKHEIARTVVASGLCTVLITDENTALELLDQT</sequence>
<organism evidence="6 7">
    <name type="scientific">Cryobacterium melibiosiphilum</name>
    <dbReference type="NCBI Taxonomy" id="995039"/>
    <lineage>
        <taxon>Bacteria</taxon>
        <taxon>Bacillati</taxon>
        <taxon>Actinomycetota</taxon>
        <taxon>Actinomycetes</taxon>
        <taxon>Micrococcales</taxon>
        <taxon>Microbacteriaceae</taxon>
        <taxon>Cryobacterium</taxon>
    </lineage>
</organism>
<dbReference type="OrthoDB" id="186585at2"/>
<dbReference type="GO" id="GO:0003677">
    <property type="term" value="F:DNA binding"/>
    <property type="evidence" value="ECO:0007669"/>
    <property type="project" value="UniProtKB-KW"/>
</dbReference>
<evidence type="ECO:0000256" key="1">
    <source>
        <dbReference type="ARBA" id="ARBA00010466"/>
    </source>
</evidence>
<dbReference type="AlphaFoldDB" id="A0A3A5MKL9"/>
<keyword evidence="3" id="KW-0238">DNA-binding</keyword>
<evidence type="ECO:0000259" key="5">
    <source>
        <dbReference type="Pfam" id="PF04198"/>
    </source>
</evidence>
<dbReference type="EMBL" id="QZVS01000090">
    <property type="protein sequence ID" value="RJT87393.1"/>
    <property type="molecule type" value="Genomic_DNA"/>
</dbReference>
<dbReference type="InterPro" id="IPR051054">
    <property type="entry name" value="SorC_transcr_regulators"/>
</dbReference>
<accession>A0A3A5MKL9</accession>
<evidence type="ECO:0000256" key="2">
    <source>
        <dbReference type="ARBA" id="ARBA00023015"/>
    </source>
</evidence>
<keyword evidence="7" id="KW-1185">Reference proteome</keyword>
<dbReference type="SUPFAM" id="SSF100950">
    <property type="entry name" value="NagB/RpiA/CoA transferase-like"/>
    <property type="match status" value="1"/>
</dbReference>
<keyword evidence="2" id="KW-0805">Transcription regulation</keyword>
<evidence type="ECO:0000313" key="7">
    <source>
        <dbReference type="Proteomes" id="UP000272015"/>
    </source>
</evidence>
<protein>
    <submittedName>
        <fullName evidence="6">Sugar-binding transcriptional regulator</fullName>
    </submittedName>
</protein>
<dbReference type="Gene3D" id="1.10.10.10">
    <property type="entry name" value="Winged helix-like DNA-binding domain superfamily/Winged helix DNA-binding domain"/>
    <property type="match status" value="1"/>
</dbReference>
<proteinExistence type="inferred from homology"/>
<gene>
    <name evidence="6" type="ORF">D6T64_15280</name>
</gene>
<name>A0A3A5MKL9_9MICO</name>
<comment type="caution">
    <text evidence="6">The sequence shown here is derived from an EMBL/GenBank/DDBJ whole genome shotgun (WGS) entry which is preliminary data.</text>
</comment>
<dbReference type="GO" id="GO:0030246">
    <property type="term" value="F:carbohydrate binding"/>
    <property type="evidence" value="ECO:0007669"/>
    <property type="project" value="InterPro"/>
</dbReference>